<proteinExistence type="inferred from homology"/>
<evidence type="ECO:0000256" key="8">
    <source>
        <dbReference type="ARBA" id="ARBA00023136"/>
    </source>
</evidence>
<evidence type="ECO:0000256" key="5">
    <source>
        <dbReference type="ARBA" id="ARBA00022519"/>
    </source>
</evidence>
<evidence type="ECO:0000256" key="7">
    <source>
        <dbReference type="ARBA" id="ARBA00022989"/>
    </source>
</evidence>
<dbReference type="Pfam" id="PF26002">
    <property type="entry name" value="Beta-barrel_AprE"/>
    <property type="match status" value="1"/>
</dbReference>
<dbReference type="NCBIfam" id="TIGR01843">
    <property type="entry name" value="type_I_hlyD"/>
    <property type="match status" value="1"/>
</dbReference>
<feature type="domain" description="AprE-like long alpha-helical hairpin" evidence="11">
    <location>
        <begin position="101"/>
        <end position="287"/>
    </location>
</feature>
<gene>
    <name evidence="13" type="ORF">KEU06_08045</name>
</gene>
<organism evidence="13 14">
    <name type="scientific">Pseudaminobacter soli</name>
    <name type="common">ex Zhang et al. 2022</name>
    <dbReference type="NCBI Taxonomy" id="2831468"/>
    <lineage>
        <taxon>Bacteria</taxon>
        <taxon>Pseudomonadati</taxon>
        <taxon>Pseudomonadota</taxon>
        <taxon>Alphaproteobacteria</taxon>
        <taxon>Hyphomicrobiales</taxon>
        <taxon>Phyllobacteriaceae</taxon>
        <taxon>Pseudaminobacter</taxon>
    </lineage>
</organism>
<evidence type="ECO:0000259" key="11">
    <source>
        <dbReference type="Pfam" id="PF25994"/>
    </source>
</evidence>
<evidence type="ECO:0000256" key="4">
    <source>
        <dbReference type="ARBA" id="ARBA00022475"/>
    </source>
</evidence>
<feature type="domain" description="AprE-like beta-barrel" evidence="12">
    <location>
        <begin position="331"/>
        <end position="421"/>
    </location>
</feature>
<dbReference type="AlphaFoldDB" id="A0A942DVZ7"/>
<evidence type="ECO:0000256" key="6">
    <source>
        <dbReference type="ARBA" id="ARBA00022692"/>
    </source>
</evidence>
<accession>A0A942DVZ7</accession>
<evidence type="ECO:0000256" key="10">
    <source>
        <dbReference type="SAM" id="Coils"/>
    </source>
</evidence>
<keyword evidence="5 9" id="KW-0997">Cell inner membrane</keyword>
<dbReference type="PANTHER" id="PTHR30386">
    <property type="entry name" value="MEMBRANE FUSION SUBUNIT OF EMRAB-TOLC MULTIDRUG EFFLUX PUMP"/>
    <property type="match status" value="1"/>
</dbReference>
<reference evidence="13" key="1">
    <citation type="submission" date="2021-04" db="EMBL/GenBank/DDBJ databases">
        <title>Pseudaminobacter soli sp. nov., isolated from paddy soil contaminated by heavy metals.</title>
        <authorList>
            <person name="Zhang K."/>
        </authorList>
    </citation>
    <scope>NUCLEOTIDE SEQUENCE</scope>
    <source>
        <strain evidence="13">19-2017</strain>
    </source>
</reference>
<dbReference type="InterPro" id="IPR050739">
    <property type="entry name" value="MFP"/>
</dbReference>
<dbReference type="Proteomes" id="UP000680348">
    <property type="component" value="Unassembled WGS sequence"/>
</dbReference>
<keyword evidence="14" id="KW-1185">Reference proteome</keyword>
<evidence type="ECO:0000259" key="12">
    <source>
        <dbReference type="Pfam" id="PF26002"/>
    </source>
</evidence>
<keyword evidence="3 9" id="KW-0813">Transport</keyword>
<keyword evidence="8 9" id="KW-0472">Membrane</keyword>
<evidence type="ECO:0000313" key="14">
    <source>
        <dbReference type="Proteomes" id="UP000680348"/>
    </source>
</evidence>
<comment type="subcellular location">
    <subcellularLocation>
        <location evidence="1 9">Cell inner membrane</location>
        <topology evidence="1 9">Single-pass membrane protein</topology>
    </subcellularLocation>
</comment>
<dbReference type="PANTHER" id="PTHR30386:SF17">
    <property type="entry name" value="ALKALINE PROTEASE SECRETION PROTEIN APRE"/>
    <property type="match status" value="1"/>
</dbReference>
<comment type="caution">
    <text evidence="13">The sequence shown here is derived from an EMBL/GenBank/DDBJ whole genome shotgun (WGS) entry which is preliminary data.</text>
</comment>
<evidence type="ECO:0000313" key="13">
    <source>
        <dbReference type="EMBL" id="MBS3648579.1"/>
    </source>
</evidence>
<name>A0A942DVZ7_9HYPH</name>
<keyword evidence="6 9" id="KW-0812">Transmembrane</keyword>
<dbReference type="InterPro" id="IPR058781">
    <property type="entry name" value="HH_AprE-like"/>
</dbReference>
<keyword evidence="4 9" id="KW-1003">Cell membrane</keyword>
<feature type="transmembrane region" description="Helical" evidence="9">
    <location>
        <begin position="28"/>
        <end position="53"/>
    </location>
</feature>
<dbReference type="GO" id="GO:0005886">
    <property type="term" value="C:plasma membrane"/>
    <property type="evidence" value="ECO:0007669"/>
    <property type="project" value="UniProtKB-SubCell"/>
</dbReference>
<dbReference type="GO" id="GO:0015031">
    <property type="term" value="P:protein transport"/>
    <property type="evidence" value="ECO:0007669"/>
    <property type="project" value="InterPro"/>
</dbReference>
<dbReference type="PRINTS" id="PR01490">
    <property type="entry name" value="RTXTOXIND"/>
</dbReference>
<dbReference type="InterPro" id="IPR010129">
    <property type="entry name" value="T1SS_HlyD"/>
</dbReference>
<dbReference type="InterPro" id="IPR058982">
    <property type="entry name" value="Beta-barrel_AprE"/>
</dbReference>
<comment type="similarity">
    <text evidence="2 9">Belongs to the membrane fusion protein (MFP) (TC 8.A.1) family.</text>
</comment>
<feature type="coiled-coil region" evidence="10">
    <location>
        <begin position="181"/>
        <end position="289"/>
    </location>
</feature>
<dbReference type="RefSeq" id="WP_188254118.1">
    <property type="nucleotide sequence ID" value="NZ_JABVCF010000003.1"/>
</dbReference>
<dbReference type="EMBL" id="JAGWCR010000003">
    <property type="protein sequence ID" value="MBS3648579.1"/>
    <property type="molecule type" value="Genomic_DNA"/>
</dbReference>
<evidence type="ECO:0000256" key="2">
    <source>
        <dbReference type="ARBA" id="ARBA00009477"/>
    </source>
</evidence>
<evidence type="ECO:0000256" key="9">
    <source>
        <dbReference type="RuleBase" id="RU365093"/>
    </source>
</evidence>
<keyword evidence="10" id="KW-0175">Coiled coil</keyword>
<evidence type="ECO:0000256" key="3">
    <source>
        <dbReference type="ARBA" id="ARBA00022448"/>
    </source>
</evidence>
<dbReference type="Gene3D" id="2.40.30.170">
    <property type="match status" value="1"/>
</dbReference>
<evidence type="ECO:0000256" key="1">
    <source>
        <dbReference type="ARBA" id="ARBA00004377"/>
    </source>
</evidence>
<protein>
    <recommendedName>
        <fullName evidence="9">Membrane fusion protein (MFP) family protein</fullName>
    </recommendedName>
</protein>
<dbReference type="Pfam" id="PF25994">
    <property type="entry name" value="HH_AprE"/>
    <property type="match status" value="1"/>
</dbReference>
<keyword evidence="7 9" id="KW-1133">Transmembrane helix</keyword>
<sequence length="445" mass="49348">MSDSAKFHDIEWYADVPRSIRKHTTFGILLLLVTFGGFGGWAFTAPLAAAIIAQGRFVATGQNKVVQHFEGGIIEQILVGEGDQVGLDQPLIRLDETAALAKERELFLRRVRLEAIAARLSAQIHGDDRVQYPDLVTDNQRDSEVAPIIEGQNLNFEAWKNRLNGDTALLRQNIEAYGYRAEGYAKQREAVELQLQLLREELQGKQVLLKKELIRATDIKVVQRAIAEATGQIGRLSAEISETEAQIIKERQQIEQTEQAQREAALDELQKIQGELDTVREQSREAKSVLRRATINAPVAGTVIRLFYHTPGGVIESGKGIMEILPADVPLVVEAQVRRTDIDSVRIGQSATLRMTALNQRTTPVLNGTVFYVSADALPGDKVAPGQEFYLARISLPPDELARVADFAPTPGMPVEVLIQTAERTFFSYLTKPIADSMSRAFTEQ</sequence>